<comment type="caution">
    <text evidence="3">The sequence shown here is derived from an EMBL/GenBank/DDBJ whole genome shotgun (WGS) entry which is preliminary data.</text>
</comment>
<dbReference type="PANTHER" id="PTHR14087:SF7">
    <property type="entry name" value="THYMOCYTE NUCLEAR PROTEIN 1"/>
    <property type="match status" value="1"/>
</dbReference>
<protein>
    <submittedName>
        <fullName evidence="3">EVE domain protein</fullName>
    </submittedName>
</protein>
<dbReference type="Gene3D" id="3.10.590.10">
    <property type="entry name" value="ph1033 like domains"/>
    <property type="match status" value="1"/>
</dbReference>
<dbReference type="EMBL" id="SJPT01000005">
    <property type="protein sequence ID" value="TWU22174.1"/>
    <property type="molecule type" value="Genomic_DNA"/>
</dbReference>
<dbReference type="RefSeq" id="WP_231612358.1">
    <property type="nucleotide sequence ID" value="NZ_SJPT01000005.1"/>
</dbReference>
<keyword evidence="1" id="KW-0597">Phosphoprotein</keyword>
<feature type="domain" description="EVE" evidence="2">
    <location>
        <begin position="13"/>
        <end position="162"/>
    </location>
</feature>
<dbReference type="CDD" id="cd21133">
    <property type="entry name" value="EVE"/>
    <property type="match status" value="1"/>
</dbReference>
<dbReference type="FunFam" id="3.10.590.10:FF:000003">
    <property type="entry name" value="Thymocyte nuclear protein 1"/>
    <property type="match status" value="1"/>
</dbReference>
<reference evidence="3 4" key="1">
    <citation type="submission" date="2019-02" db="EMBL/GenBank/DDBJ databases">
        <title>Deep-cultivation of Planctomycetes and their phenomic and genomic characterization uncovers novel biology.</title>
        <authorList>
            <person name="Wiegand S."/>
            <person name="Jogler M."/>
            <person name="Boedeker C."/>
            <person name="Pinto D."/>
            <person name="Vollmers J."/>
            <person name="Rivas-Marin E."/>
            <person name="Kohn T."/>
            <person name="Peeters S.H."/>
            <person name="Heuer A."/>
            <person name="Rast P."/>
            <person name="Oberbeckmann S."/>
            <person name="Bunk B."/>
            <person name="Jeske O."/>
            <person name="Meyerdierks A."/>
            <person name="Storesund J.E."/>
            <person name="Kallscheuer N."/>
            <person name="Luecker S."/>
            <person name="Lage O.M."/>
            <person name="Pohl T."/>
            <person name="Merkel B.J."/>
            <person name="Hornburger P."/>
            <person name="Mueller R.-W."/>
            <person name="Bruemmer F."/>
            <person name="Labrenz M."/>
            <person name="Spormann A.M."/>
            <person name="Op Den Camp H."/>
            <person name="Overmann J."/>
            <person name="Amann R."/>
            <person name="Jetten M.S.M."/>
            <person name="Mascher T."/>
            <person name="Medema M.H."/>
            <person name="Devos D.P."/>
            <person name="Kaster A.-K."/>
            <person name="Ovreas L."/>
            <person name="Rohde M."/>
            <person name="Galperin M.Y."/>
            <person name="Jogler C."/>
        </authorList>
    </citation>
    <scope>NUCLEOTIDE SEQUENCE [LARGE SCALE GENOMIC DNA]</scope>
    <source>
        <strain evidence="3 4">Pla52o</strain>
    </source>
</reference>
<evidence type="ECO:0000256" key="1">
    <source>
        <dbReference type="ARBA" id="ARBA00022553"/>
    </source>
</evidence>
<gene>
    <name evidence="3" type="ORF">Pla52o_32280</name>
</gene>
<organism evidence="3 4">
    <name type="scientific">Novipirellula galeiformis</name>
    <dbReference type="NCBI Taxonomy" id="2528004"/>
    <lineage>
        <taxon>Bacteria</taxon>
        <taxon>Pseudomonadati</taxon>
        <taxon>Planctomycetota</taxon>
        <taxon>Planctomycetia</taxon>
        <taxon>Pirellulales</taxon>
        <taxon>Pirellulaceae</taxon>
        <taxon>Novipirellula</taxon>
    </lineage>
</organism>
<keyword evidence="4" id="KW-1185">Reference proteome</keyword>
<evidence type="ECO:0000259" key="2">
    <source>
        <dbReference type="Pfam" id="PF01878"/>
    </source>
</evidence>
<dbReference type="PANTHER" id="PTHR14087">
    <property type="entry name" value="THYMOCYTE NUCLEAR PROTEIN 1"/>
    <property type="match status" value="1"/>
</dbReference>
<dbReference type="Proteomes" id="UP000316304">
    <property type="component" value="Unassembled WGS sequence"/>
</dbReference>
<sequence length="167" mass="19135">MPPERLLEAMTINYWLMKSEPTTFSIDDLANQPDQTTCWEGVRNYQARNLLRDEIQVGDRVLFYHSACKVPAVMGTAVVSRSGYADHFQFDPKSNYYDAKSDPENPRWYMVDITLESEFERPVTLAELRERAGLKGMVLLQKGSRLSVQPVKKKEFDTIVKLASKPA</sequence>
<accession>A0A5C6CF81</accession>
<dbReference type="SUPFAM" id="SSF88697">
    <property type="entry name" value="PUA domain-like"/>
    <property type="match status" value="1"/>
</dbReference>
<dbReference type="InterPro" id="IPR002740">
    <property type="entry name" value="EVE_domain"/>
</dbReference>
<dbReference type="InterPro" id="IPR047197">
    <property type="entry name" value="THYN1-like_EVE"/>
</dbReference>
<dbReference type="AlphaFoldDB" id="A0A5C6CF81"/>
<dbReference type="Pfam" id="PF01878">
    <property type="entry name" value="EVE"/>
    <property type="match status" value="1"/>
</dbReference>
<dbReference type="InterPro" id="IPR015947">
    <property type="entry name" value="PUA-like_sf"/>
</dbReference>
<evidence type="ECO:0000313" key="3">
    <source>
        <dbReference type="EMBL" id="TWU22174.1"/>
    </source>
</evidence>
<proteinExistence type="predicted"/>
<name>A0A5C6CF81_9BACT</name>
<dbReference type="InterPro" id="IPR052181">
    <property type="entry name" value="5hmC_binding"/>
</dbReference>
<evidence type="ECO:0000313" key="4">
    <source>
        <dbReference type="Proteomes" id="UP000316304"/>
    </source>
</evidence>